<dbReference type="Proteomes" id="UP000580839">
    <property type="component" value="Unassembled WGS sequence"/>
</dbReference>
<comment type="caution">
    <text evidence="3">The sequence shown here is derived from an EMBL/GenBank/DDBJ whole genome shotgun (WGS) entry which is preliminary data.</text>
</comment>
<dbReference type="EMBL" id="JABFRW010000136">
    <property type="protein sequence ID" value="NOT34659.1"/>
    <property type="molecule type" value="Genomic_DNA"/>
</dbReference>
<organism evidence="3 4">
    <name type="scientific">Eiseniibacteriota bacterium</name>
    <dbReference type="NCBI Taxonomy" id="2212470"/>
    <lineage>
        <taxon>Bacteria</taxon>
        <taxon>Candidatus Eiseniibacteriota</taxon>
    </lineage>
</organism>
<protein>
    <recommendedName>
        <fullName evidence="5">C2H2-type domain-containing protein</fullName>
    </recommendedName>
</protein>
<dbReference type="AlphaFoldDB" id="A0A849T000"/>
<feature type="region of interest" description="Disordered" evidence="1">
    <location>
        <begin position="142"/>
        <end position="179"/>
    </location>
</feature>
<feature type="signal peptide" evidence="2">
    <location>
        <begin position="1"/>
        <end position="29"/>
    </location>
</feature>
<evidence type="ECO:0000313" key="4">
    <source>
        <dbReference type="Proteomes" id="UP000580839"/>
    </source>
</evidence>
<proteinExistence type="predicted"/>
<gene>
    <name evidence="3" type="ORF">HOP12_10890</name>
</gene>
<keyword evidence="2" id="KW-0732">Signal</keyword>
<evidence type="ECO:0000313" key="3">
    <source>
        <dbReference type="EMBL" id="NOT34659.1"/>
    </source>
</evidence>
<evidence type="ECO:0008006" key="5">
    <source>
        <dbReference type="Google" id="ProtNLM"/>
    </source>
</evidence>
<evidence type="ECO:0000256" key="1">
    <source>
        <dbReference type="SAM" id="MobiDB-lite"/>
    </source>
</evidence>
<reference evidence="3 4" key="1">
    <citation type="submission" date="2020-04" db="EMBL/GenBank/DDBJ databases">
        <title>Metagenomic profiling of ammonia- and methane-oxidizing microorganisms in a Dutch drinking water treatment plant.</title>
        <authorList>
            <person name="Poghosyan L."/>
            <person name="Leucker S."/>
        </authorList>
    </citation>
    <scope>NUCLEOTIDE SEQUENCE [LARGE SCALE GENOMIC DNA]</scope>
    <source>
        <strain evidence="3">S-RSF-IL-03</strain>
    </source>
</reference>
<feature type="chain" id="PRO_5033036373" description="C2H2-type domain-containing protein" evidence="2">
    <location>
        <begin position="30"/>
        <end position="179"/>
    </location>
</feature>
<name>A0A849T000_UNCEI</name>
<evidence type="ECO:0000256" key="2">
    <source>
        <dbReference type="SAM" id="SignalP"/>
    </source>
</evidence>
<accession>A0A849T000</accession>
<sequence length="179" mass="20722">MKTRQPMLVLAASVAAALTIGSLWSDAQADRGRHGRDHDRRYRGNRRVEVVRCAPRVVYVNSPHRVVVRPGFARLVLAGVIGGMHVSANFGDACPVGYGYWDPYCDVRFTSLRAYRRHSEHERHAYRLRVIEDRDVTYRGWQDGHGDRTSDRDEGRDWDRDDDHSHDHDDDRGWDGDRR</sequence>